<proteinExistence type="predicted"/>
<evidence type="ECO:0000313" key="2">
    <source>
        <dbReference type="EMBL" id="KAK7362394.1"/>
    </source>
</evidence>
<organism evidence="2 3">
    <name type="scientific">Canavalia gladiata</name>
    <name type="common">Sword bean</name>
    <name type="synonym">Dolichos gladiatus</name>
    <dbReference type="NCBI Taxonomy" id="3824"/>
    <lineage>
        <taxon>Eukaryota</taxon>
        <taxon>Viridiplantae</taxon>
        <taxon>Streptophyta</taxon>
        <taxon>Embryophyta</taxon>
        <taxon>Tracheophyta</taxon>
        <taxon>Spermatophyta</taxon>
        <taxon>Magnoliopsida</taxon>
        <taxon>eudicotyledons</taxon>
        <taxon>Gunneridae</taxon>
        <taxon>Pentapetalae</taxon>
        <taxon>rosids</taxon>
        <taxon>fabids</taxon>
        <taxon>Fabales</taxon>
        <taxon>Fabaceae</taxon>
        <taxon>Papilionoideae</taxon>
        <taxon>50 kb inversion clade</taxon>
        <taxon>NPAAA clade</taxon>
        <taxon>indigoferoid/millettioid clade</taxon>
        <taxon>Phaseoleae</taxon>
        <taxon>Canavalia</taxon>
    </lineage>
</organism>
<name>A0AAN9N299_CANGL</name>
<keyword evidence="1" id="KW-0812">Transmembrane</keyword>
<sequence length="117" mass="13397">MSWRRFPFDIKCVAYDWKVIFVQSAFLVSLTPIVQVTYMFGKPDNHTLNTYYVKACLEIFGLITEHSHTLSRILKGLEVANKGRILRPIGPIIRAKAKMLQIGVEAFLGLQETHFKA</sequence>
<dbReference type="EMBL" id="JAYMYQ010000001">
    <property type="protein sequence ID" value="KAK7362394.1"/>
    <property type="molecule type" value="Genomic_DNA"/>
</dbReference>
<comment type="caution">
    <text evidence="2">The sequence shown here is derived from an EMBL/GenBank/DDBJ whole genome shotgun (WGS) entry which is preliminary data.</text>
</comment>
<accession>A0AAN9N299</accession>
<feature type="transmembrane region" description="Helical" evidence="1">
    <location>
        <begin position="20"/>
        <end position="40"/>
    </location>
</feature>
<reference evidence="2 3" key="1">
    <citation type="submission" date="2024-01" db="EMBL/GenBank/DDBJ databases">
        <title>The genomes of 5 underutilized Papilionoideae crops provide insights into root nodulation and disease resistanc.</title>
        <authorList>
            <person name="Jiang F."/>
        </authorList>
    </citation>
    <scope>NUCLEOTIDE SEQUENCE [LARGE SCALE GENOMIC DNA]</scope>
    <source>
        <strain evidence="2">LVBAO_FW01</strain>
        <tissue evidence="2">Leaves</tissue>
    </source>
</reference>
<protein>
    <submittedName>
        <fullName evidence="2">Uncharacterized protein</fullName>
    </submittedName>
</protein>
<gene>
    <name evidence="2" type="ORF">VNO77_04505</name>
</gene>
<keyword evidence="1" id="KW-0472">Membrane</keyword>
<evidence type="ECO:0000313" key="3">
    <source>
        <dbReference type="Proteomes" id="UP001367508"/>
    </source>
</evidence>
<dbReference type="AlphaFoldDB" id="A0AAN9N299"/>
<keyword evidence="1" id="KW-1133">Transmembrane helix</keyword>
<evidence type="ECO:0000256" key="1">
    <source>
        <dbReference type="SAM" id="Phobius"/>
    </source>
</evidence>
<dbReference type="Proteomes" id="UP001367508">
    <property type="component" value="Unassembled WGS sequence"/>
</dbReference>
<keyword evidence="3" id="KW-1185">Reference proteome</keyword>